<dbReference type="InterPro" id="IPR046341">
    <property type="entry name" value="SET_dom_sf"/>
</dbReference>
<name>A0A9J6BTC2_POLVA</name>
<feature type="compositionally biased region" description="Basic and acidic residues" evidence="14">
    <location>
        <begin position="1045"/>
        <end position="1055"/>
    </location>
</feature>
<evidence type="ECO:0000259" key="15">
    <source>
        <dbReference type="PROSITE" id="PS50280"/>
    </source>
</evidence>
<keyword evidence="4" id="KW-0808">Transferase</keyword>
<keyword evidence="7" id="KW-0694">RNA-binding</keyword>
<dbReference type="InterPro" id="IPR009755">
    <property type="entry name" value="RMC1_C"/>
</dbReference>
<evidence type="ECO:0000256" key="1">
    <source>
        <dbReference type="ARBA" id="ARBA00004123"/>
    </source>
</evidence>
<evidence type="ECO:0000256" key="8">
    <source>
        <dbReference type="ARBA" id="ARBA00023015"/>
    </source>
</evidence>
<comment type="caution">
    <text evidence="17">The sequence shown here is derived from an EMBL/GenBank/DDBJ whole genome shotgun (WGS) entry which is preliminary data.</text>
</comment>
<dbReference type="InterPro" id="IPR003616">
    <property type="entry name" value="Post-SET_dom"/>
</dbReference>
<evidence type="ECO:0000313" key="18">
    <source>
        <dbReference type="Proteomes" id="UP001107558"/>
    </source>
</evidence>
<feature type="compositionally biased region" description="Basic and acidic residues" evidence="14">
    <location>
        <begin position="466"/>
        <end position="483"/>
    </location>
</feature>
<evidence type="ECO:0000256" key="4">
    <source>
        <dbReference type="ARBA" id="ARBA00022679"/>
    </source>
</evidence>
<keyword evidence="18" id="KW-1185">Reference proteome</keyword>
<comment type="catalytic activity">
    <reaction evidence="12">
        <text>N(6)-methyl-L-lysyl(4)-[histone H3] + S-adenosyl-L-methionine = N(6),N(6)-dimethyl-L-lysyl(4)-[histone H3] + S-adenosyl-L-homocysteine + H(+)</text>
        <dbReference type="Rhea" id="RHEA:60268"/>
        <dbReference type="Rhea" id="RHEA-COMP:15540"/>
        <dbReference type="Rhea" id="RHEA-COMP:15543"/>
        <dbReference type="ChEBI" id="CHEBI:15378"/>
        <dbReference type="ChEBI" id="CHEBI:57856"/>
        <dbReference type="ChEBI" id="CHEBI:59789"/>
        <dbReference type="ChEBI" id="CHEBI:61929"/>
        <dbReference type="ChEBI" id="CHEBI:61976"/>
    </reaction>
</comment>
<sequence>MNGSGERIATSSTPNQQKPPPARNYKLLVDPFLTGKKEPKVYRYDGIYVNDQVTTVIVRDPRVRLSTLGRAQADLPVPRFTIDKDYVGEPPAVEITITNLNDNVDKNFLSDMLQKAGLQWDEINIYYHPESNKHLGIARVILKSSRHMKACVERFNKKSVMGKMISVFHDQYGDQCRKLVEDLTTEKKPIVPALPTSSLIIPEAPPVPIDEFQSFELNEQVILQQPPPLPSEDKYWTSSSSKYKDSSSRDEWDSSSKYNSHRSSKYDDDYEYSRSSSKYDKYDRKERDYGGSRYDRHRRDRDRDRDRRSDYRSKDDWKDRDRDRDRERSRKDRDYYEYSSRSEKDHHRYSGYSKSYSRTESYSSSSAEAAYSNYDSYSYSNYPNYGPYPPYQTPIASSNWAPPPPPKEDSPLSKPPPPSDDLETREKIKKEDDETEVDLDTRIAMLFNAKSFGSEPPSLFNNLDDGETKTEESIDDIESRSNDCSDSNLHRKLKSHLKIEENDEESSRSSANKNFSNNNNDIDMTLVKIENEVKVEIKEEGELNDANSSSDESAISSIPSPFESRKSFKVNRKYLLINKRKRSKEKKVKVDSGASDISSSEDELLAKGSYSPTLPYRGDGDTKIKDDDQMSLSSLSSTEPIINNDQDVKVDEKSFDASSVAYMYPMGFSSYPNYYYQQQSFHQFQQPHWNYDASAYYSNYKKSEKDLTTEPDDPHEAACKKVIEKLIQELKQILKKDINKRMIENTAFKKYEAWWDEQERNKNNTRSHNETEKASTSIATPSSLPIFRDPLIDSYHQQSGSLGILRNFRIQRIKRESTTTTKVEDSRKSDAEEEDDDMVHGSDSEKEDIPQPTTKSTFIKRKIHSSSSSSESSESEETSSSEEEEEERDDHAYSSDTASLLTDDEIAMKKTTPSKKEKENNKIYSDSDSDDELEELPKTQTASKQKLKIYSDSEEEEGEISDTPTITKENVTKEKTSERESTPEGKKTPVHPPVESDSDFFNDDVISKPPRTPGRTSSDDQIESKENEKPTEKIIDRSSPPSRRKSPEFNDRVYSDSEEEREYQERIRRNTEWMEQIEREAKEEMERQKQLKEQQKDDNVISNEYKKRALSPIVEKKLEIKKSSFDEPFTPTTKLPPPTPGANTSIQTNIDLLKKDNDQEIVKKKRGRPKGSLGKPKELKEKEKKEKIKNGTISKIDEKLFAQPQQMEQKYSLKLSPSSSSDGGSSQASLVAMEHCYSLPPSASPSTSSSPNQEMVQAVRHLDHDHGYYGKSDSVPLQTIQPAQLEEQSKKDAPLHPRPVGRPRKDPNAPKAQYTKRDKTGLPIEKQSKIKEKEKVQKIDLKQHQMMVDSYVPKAKYNKRQQNEEFDVLCQFLTQGIDQEDVDYMKRAYTYLIQNDIPGTELLHQVHWVDHCATDRSFMPSEPKKRKRDNLPELRQHVTGCARTEGFYKIDSKEKAHYKYHHLKGTAAGSHLETAKVAAKMQSASREARSNQRRLLTAFGGATESDLLKFNQLKFRKKQLKFAKSAIHDWGLFAMEPIAADEMVIEYVGQMVRPSIADLRESKYEAIGIGSSYLFRIDLETIIDATKCGNLARFINHSCNPNCYAKVITIESEKKIVIYSKQPIGVNEEITYDYKFPLEDEKIPCLCGAAGCRVNQLTNVYYDECRSQIFIVKSASISVKSLDSKNGNFSFNLQSNNANLIAIKFSENNNVLAVQRTENNLELIGFKNNQLQPNQIIYYETKQKQGTIIYGFIWTEHDEFLIVTADYVEIFQINMAKRQMKSLKSLSVSSNFFCYRSNFLLLSSNNGLILTPILIKQGSLTKLSPIQIEDGQSITERDIVMAKIYNDPAILILKTTRNRTLEIFVYLLEVPTFKKKHVLKLSLNGRCAISCIDSIIIVHHQTSKVSLLFDIALNEDTDPIDKSVMIHHPLVLAKSIKPFCVKIPSVSLKNEVMNFELYSVNWVIFCDIIIDVKLGYLFQLELDITKVQIGDKIKLIDFLMHRQNAKIHLLSVLSQLITSDYEEINLPMLEIIFDKLNKVYKQKLDYDMSKLEALPSPSGFKSFTTPSTSAIDKPKEAVVIEQNDILQIFNAIFDKSVLEKILMAYIYSLVKNSITCEYDLSKQIVVTLIGNDKIYDLQQILSFQILLESKPLACFLLSLANHDPLISQMSLDMLKRLGAHEIIIEILLEQGKVIDAMRLAKQHTNIDHVPARKFLEAAMKDDNKMTFYSIYNFFISRNQRLRGNNEFLKSEQCDNFVRIFEQLFPSATA</sequence>
<dbReference type="InterPro" id="IPR049040">
    <property type="entry name" value="RMC1_N"/>
</dbReference>
<feature type="region of interest" description="Disordered" evidence="14">
    <location>
        <begin position="540"/>
        <end position="562"/>
    </location>
</feature>
<dbReference type="EC" id="2.1.1.354" evidence="2"/>
<dbReference type="SMART" id="SM00317">
    <property type="entry name" value="SET"/>
    <property type="match status" value="1"/>
</dbReference>
<keyword evidence="5" id="KW-0949">S-adenosyl-L-methionine</keyword>
<feature type="compositionally biased region" description="Acidic residues" evidence="14">
    <location>
        <begin position="873"/>
        <end position="888"/>
    </location>
</feature>
<feature type="compositionally biased region" description="Polar residues" evidence="14">
    <location>
        <begin position="1"/>
        <end position="16"/>
    </location>
</feature>
<gene>
    <name evidence="17" type="ORF">PVAND_002919</name>
</gene>
<feature type="compositionally biased region" description="Low complexity" evidence="14">
    <location>
        <begin position="508"/>
        <end position="520"/>
    </location>
</feature>
<dbReference type="Pfam" id="PF11764">
    <property type="entry name" value="N-SET"/>
    <property type="match status" value="1"/>
</dbReference>
<feature type="region of interest" description="Disordered" evidence="14">
    <location>
        <begin position="760"/>
        <end position="783"/>
    </location>
</feature>
<dbReference type="SMART" id="SM01291">
    <property type="entry name" value="N-SET"/>
    <property type="match status" value="1"/>
</dbReference>
<feature type="compositionally biased region" description="Basic and acidic residues" evidence="14">
    <location>
        <begin position="970"/>
        <end position="987"/>
    </location>
</feature>
<feature type="domain" description="SET" evidence="15">
    <location>
        <begin position="1518"/>
        <end position="1635"/>
    </location>
</feature>
<evidence type="ECO:0000256" key="11">
    <source>
        <dbReference type="ARBA" id="ARBA00047571"/>
    </source>
</evidence>
<dbReference type="OrthoDB" id="308383at2759"/>
<feature type="compositionally biased region" description="Polar residues" evidence="14">
    <location>
        <begin position="1141"/>
        <end position="1150"/>
    </location>
</feature>
<feature type="compositionally biased region" description="Polar residues" evidence="14">
    <location>
        <begin position="774"/>
        <end position="783"/>
    </location>
</feature>
<organism evidence="17 18">
    <name type="scientific">Polypedilum vanderplanki</name>
    <name type="common">Sleeping chironomid midge</name>
    <dbReference type="NCBI Taxonomy" id="319348"/>
    <lineage>
        <taxon>Eukaryota</taxon>
        <taxon>Metazoa</taxon>
        <taxon>Ecdysozoa</taxon>
        <taxon>Arthropoda</taxon>
        <taxon>Hexapoda</taxon>
        <taxon>Insecta</taxon>
        <taxon>Pterygota</taxon>
        <taxon>Neoptera</taxon>
        <taxon>Endopterygota</taxon>
        <taxon>Diptera</taxon>
        <taxon>Nematocera</taxon>
        <taxon>Chironomoidea</taxon>
        <taxon>Chironomidae</taxon>
        <taxon>Chironominae</taxon>
        <taxon>Polypedilum</taxon>
        <taxon>Polypedilum</taxon>
    </lineage>
</organism>
<dbReference type="Gene3D" id="2.170.270.10">
    <property type="entry name" value="SET domain"/>
    <property type="match status" value="1"/>
</dbReference>
<reference evidence="17" key="1">
    <citation type="submission" date="2021-03" db="EMBL/GenBank/DDBJ databases">
        <title>Chromosome level genome of the anhydrobiotic midge Polypedilum vanderplanki.</title>
        <authorList>
            <person name="Yoshida Y."/>
            <person name="Kikawada T."/>
            <person name="Gusev O."/>
        </authorList>
    </citation>
    <scope>NUCLEOTIDE SEQUENCE</scope>
    <source>
        <strain evidence="17">NIAS01</strain>
        <tissue evidence="17">Whole body or cell culture</tissue>
    </source>
</reference>
<dbReference type="PANTHER" id="PTHR45814">
    <property type="entry name" value="HISTONE-LYSINE N-METHYLTRANSFERASE SETD1"/>
    <property type="match status" value="1"/>
</dbReference>
<keyword evidence="9" id="KW-0804">Transcription</keyword>
<evidence type="ECO:0000256" key="9">
    <source>
        <dbReference type="ARBA" id="ARBA00023163"/>
    </source>
</evidence>
<feature type="compositionally biased region" description="Low complexity" evidence="14">
    <location>
        <begin position="352"/>
        <end position="385"/>
    </location>
</feature>
<evidence type="ECO:0000256" key="5">
    <source>
        <dbReference type="ARBA" id="ARBA00022691"/>
    </source>
</evidence>
<evidence type="ECO:0000256" key="13">
    <source>
        <dbReference type="ARBA" id="ARBA00049129"/>
    </source>
</evidence>
<evidence type="ECO:0000259" key="16">
    <source>
        <dbReference type="PROSITE" id="PS50868"/>
    </source>
</evidence>
<dbReference type="CDD" id="cd19169">
    <property type="entry name" value="SET_SETD1"/>
    <property type="match status" value="1"/>
</dbReference>
<dbReference type="SUPFAM" id="SSF82199">
    <property type="entry name" value="SET domain"/>
    <property type="match status" value="1"/>
</dbReference>
<keyword evidence="3" id="KW-0489">Methyltransferase</keyword>
<dbReference type="InterPro" id="IPR012677">
    <property type="entry name" value="Nucleotide-bd_a/b_plait_sf"/>
</dbReference>
<comment type="subcellular location">
    <subcellularLocation>
        <location evidence="1">Nucleus</location>
    </subcellularLocation>
</comment>
<keyword evidence="8" id="KW-0805">Transcription regulation</keyword>
<feature type="compositionally biased region" description="Basic and acidic residues" evidence="14">
    <location>
        <begin position="1114"/>
        <end position="1125"/>
    </location>
</feature>
<dbReference type="Pfam" id="PF00856">
    <property type="entry name" value="SET"/>
    <property type="match status" value="1"/>
</dbReference>
<feature type="compositionally biased region" description="Basic and acidic residues" evidence="14">
    <location>
        <begin position="838"/>
        <end position="849"/>
    </location>
</feature>
<feature type="region of interest" description="Disordered" evidence="14">
    <location>
        <begin position="1286"/>
        <end position="1326"/>
    </location>
</feature>
<evidence type="ECO:0000256" key="14">
    <source>
        <dbReference type="SAM" id="MobiDB-lite"/>
    </source>
</evidence>
<feature type="compositionally biased region" description="Basic and acidic residues" evidence="14">
    <location>
        <begin position="1063"/>
        <end position="1107"/>
    </location>
</feature>
<dbReference type="InterPro" id="IPR035979">
    <property type="entry name" value="RBD_domain_sf"/>
</dbReference>
<evidence type="ECO:0000256" key="2">
    <source>
        <dbReference type="ARBA" id="ARBA00012182"/>
    </source>
</evidence>
<dbReference type="GO" id="GO:0140999">
    <property type="term" value="F:histone H3K4 trimethyltransferase activity"/>
    <property type="evidence" value="ECO:0007669"/>
    <property type="project" value="UniProtKB-EC"/>
</dbReference>
<feature type="compositionally biased region" description="Basic and acidic residues" evidence="14">
    <location>
        <begin position="277"/>
        <end position="294"/>
    </location>
</feature>
<comment type="catalytic activity">
    <reaction evidence="11">
        <text>L-lysyl(4)-[histone H3] + 3 S-adenosyl-L-methionine = N(6),N(6),N(6)-trimethyl-L-lysyl(4)-[histone H3] + 3 S-adenosyl-L-homocysteine + 3 H(+)</text>
        <dbReference type="Rhea" id="RHEA:60260"/>
        <dbReference type="Rhea" id="RHEA-COMP:15537"/>
        <dbReference type="Rhea" id="RHEA-COMP:15547"/>
        <dbReference type="ChEBI" id="CHEBI:15378"/>
        <dbReference type="ChEBI" id="CHEBI:29969"/>
        <dbReference type="ChEBI" id="CHEBI:57856"/>
        <dbReference type="ChEBI" id="CHEBI:59789"/>
        <dbReference type="ChEBI" id="CHEBI:61961"/>
        <dbReference type="EC" id="2.1.1.354"/>
    </reaction>
</comment>
<dbReference type="GO" id="GO:0003723">
    <property type="term" value="F:RNA binding"/>
    <property type="evidence" value="ECO:0007669"/>
    <property type="project" value="UniProtKB-KW"/>
</dbReference>
<feature type="region of interest" description="Disordered" evidence="14">
    <location>
        <begin position="817"/>
        <end position="1274"/>
    </location>
</feature>
<protein>
    <recommendedName>
        <fullName evidence="2">[histone H3]-lysine(4) N-trimethyltransferase</fullName>
        <ecNumber evidence="2">2.1.1.354</ecNumber>
    </recommendedName>
</protein>
<feature type="region of interest" description="Disordered" evidence="14">
    <location>
        <begin position="1"/>
        <end position="24"/>
    </location>
</feature>
<dbReference type="Proteomes" id="UP001107558">
    <property type="component" value="Chromosome 3"/>
</dbReference>
<dbReference type="Pfam" id="PF21029">
    <property type="entry name" value="RMC1_N"/>
    <property type="match status" value="1"/>
</dbReference>
<feature type="compositionally biased region" description="Basic and acidic residues" evidence="14">
    <location>
        <begin position="1315"/>
        <end position="1326"/>
    </location>
</feature>
<dbReference type="PANTHER" id="PTHR45814:SF2">
    <property type="entry name" value="HISTONE-LYSINE N-METHYLTRANSFERASE SETD1"/>
    <property type="match status" value="1"/>
</dbReference>
<feature type="compositionally biased region" description="Basic and acidic residues" evidence="14">
    <location>
        <begin position="422"/>
        <end position="432"/>
    </location>
</feature>
<evidence type="ECO:0000256" key="12">
    <source>
        <dbReference type="ARBA" id="ARBA00047583"/>
    </source>
</evidence>
<dbReference type="SUPFAM" id="SSF54928">
    <property type="entry name" value="RNA-binding domain, RBD"/>
    <property type="match status" value="1"/>
</dbReference>
<dbReference type="EMBL" id="JADBJN010000003">
    <property type="protein sequence ID" value="KAG5672829.1"/>
    <property type="molecule type" value="Genomic_DNA"/>
</dbReference>
<dbReference type="InterPro" id="IPR037841">
    <property type="entry name" value="SET_SETD1A/B"/>
</dbReference>
<dbReference type="GO" id="GO:0032259">
    <property type="term" value="P:methylation"/>
    <property type="evidence" value="ECO:0007669"/>
    <property type="project" value="UniProtKB-KW"/>
</dbReference>
<feature type="compositionally biased region" description="Basic and acidic residues" evidence="14">
    <location>
        <begin position="301"/>
        <end position="348"/>
    </location>
</feature>
<evidence type="ECO:0000256" key="6">
    <source>
        <dbReference type="ARBA" id="ARBA00022853"/>
    </source>
</evidence>
<dbReference type="Pfam" id="PF07035">
    <property type="entry name" value="RMC1_C"/>
    <property type="match status" value="1"/>
</dbReference>
<keyword evidence="6" id="KW-0156">Chromatin regulator</keyword>
<feature type="compositionally biased region" description="Basic and acidic residues" evidence="14">
    <location>
        <begin position="1152"/>
        <end position="1162"/>
    </location>
</feature>
<feature type="domain" description="Post-SET" evidence="16">
    <location>
        <begin position="1641"/>
        <end position="1653"/>
    </location>
</feature>
<feature type="compositionally biased region" description="Basic and acidic residues" evidence="14">
    <location>
        <begin position="242"/>
        <end position="254"/>
    </location>
</feature>
<dbReference type="InterPro" id="IPR001214">
    <property type="entry name" value="SET_dom"/>
</dbReference>
<feature type="region of interest" description="Disordered" evidence="14">
    <location>
        <begin position="581"/>
        <end position="634"/>
    </location>
</feature>
<feature type="region of interest" description="Disordered" evidence="14">
    <location>
        <begin position="451"/>
        <end position="525"/>
    </location>
</feature>
<feature type="compositionally biased region" description="Basic and acidic residues" evidence="14">
    <location>
        <begin position="760"/>
        <end position="773"/>
    </location>
</feature>
<evidence type="ECO:0000313" key="17">
    <source>
        <dbReference type="EMBL" id="KAG5672829.1"/>
    </source>
</evidence>
<feature type="compositionally biased region" description="Basic and acidic residues" evidence="14">
    <location>
        <begin position="618"/>
        <end position="628"/>
    </location>
</feature>
<proteinExistence type="predicted"/>
<accession>A0A9J6BTC2</accession>
<feature type="compositionally biased region" description="Low complexity" evidence="14">
    <location>
        <begin position="1238"/>
        <end position="1251"/>
    </location>
</feature>
<evidence type="ECO:0000256" key="3">
    <source>
        <dbReference type="ARBA" id="ARBA00022603"/>
    </source>
</evidence>
<evidence type="ECO:0000256" key="10">
    <source>
        <dbReference type="ARBA" id="ARBA00023242"/>
    </source>
</evidence>
<feature type="region of interest" description="Disordered" evidence="14">
    <location>
        <begin position="226"/>
        <end position="437"/>
    </location>
</feature>
<dbReference type="InterPro" id="IPR024657">
    <property type="entry name" value="COMPASS_Set1_N-SET"/>
</dbReference>
<feature type="compositionally biased region" description="Basic and acidic residues" evidence="14">
    <location>
        <begin position="1022"/>
        <end position="1036"/>
    </location>
</feature>
<dbReference type="Gene3D" id="3.30.70.330">
    <property type="match status" value="1"/>
</dbReference>
<dbReference type="InterPro" id="IPR044570">
    <property type="entry name" value="Set1-like"/>
</dbReference>
<dbReference type="GO" id="GO:0048188">
    <property type="term" value="C:Set1C/COMPASS complex"/>
    <property type="evidence" value="ECO:0007669"/>
    <property type="project" value="InterPro"/>
</dbReference>
<evidence type="ECO:0000256" key="7">
    <source>
        <dbReference type="ARBA" id="ARBA00022884"/>
    </source>
</evidence>
<feature type="compositionally biased region" description="Low complexity" evidence="14">
    <location>
        <begin position="1212"/>
        <end position="1230"/>
    </location>
</feature>
<feature type="compositionally biased region" description="Basic and acidic residues" evidence="14">
    <location>
        <begin position="1175"/>
        <end position="1200"/>
    </location>
</feature>
<comment type="catalytic activity">
    <reaction evidence="13">
        <text>N(6),N(6)-dimethyl-L-lysyl(4)-[histone H3] + S-adenosyl-L-methionine = N(6),N(6),N(6)-trimethyl-L-lysyl(4)-[histone H3] + S-adenosyl-L-homocysteine + H(+)</text>
        <dbReference type="Rhea" id="RHEA:60272"/>
        <dbReference type="Rhea" id="RHEA-COMP:15537"/>
        <dbReference type="Rhea" id="RHEA-COMP:15540"/>
        <dbReference type="ChEBI" id="CHEBI:15378"/>
        <dbReference type="ChEBI" id="CHEBI:57856"/>
        <dbReference type="ChEBI" id="CHEBI:59789"/>
        <dbReference type="ChEBI" id="CHEBI:61961"/>
        <dbReference type="ChEBI" id="CHEBI:61976"/>
    </reaction>
</comment>
<keyword evidence="10" id="KW-0539">Nucleus</keyword>
<feature type="compositionally biased region" description="Low complexity" evidence="14">
    <location>
        <begin position="544"/>
        <end position="561"/>
    </location>
</feature>
<feature type="compositionally biased region" description="Basic and acidic residues" evidence="14">
    <location>
        <begin position="817"/>
        <end position="830"/>
    </location>
</feature>
<dbReference type="PROSITE" id="PS50280">
    <property type="entry name" value="SET"/>
    <property type="match status" value="1"/>
</dbReference>
<dbReference type="PROSITE" id="PS50868">
    <property type="entry name" value="POST_SET"/>
    <property type="match status" value="1"/>
</dbReference>
<dbReference type="FunFam" id="2.170.270.10:FF:000010">
    <property type="entry name" value="Histone-lysine N-methyltransferase"/>
    <property type="match status" value="1"/>
</dbReference>